<sequence>MKVLAPLALGACVLATALTEDEFPALLNHSTIRFDRLQSKWELLSADKSNKNATKTKKPIFAPSPTRTRDHPLPDPTEPDPWSGLELNWPCLINDDFLELGCRPVMFFFARGSSQLGNMGRKPGPFIAKLLRDHYGFRNVSVQGVGYGAWVLGNLMKDGTDAKGINLMKQLLHEAAVSCQHSKIIVSGYSQGAAVVHAAFETLEQEVIDRTNAIVLFGDTRTKYSNNTVANFPRNKTLSLCNKKDIICEQGRLILNDNHLDYTNRSEEAAQFIIKMLPDVPSKHGKLPFHPPPPRPQYRP</sequence>
<protein>
    <recommendedName>
        <fullName evidence="3">cutinase</fullName>
        <ecNumber evidence="3">3.1.1.74</ecNumber>
    </recommendedName>
</protein>
<evidence type="ECO:0000256" key="6">
    <source>
        <dbReference type="ARBA" id="ARBA00022729"/>
    </source>
</evidence>
<gene>
    <name evidence="15" type="ORF">ISF_00094</name>
</gene>
<dbReference type="PANTHER" id="PTHR48250">
    <property type="entry name" value="CUTINASE 2-RELATED"/>
    <property type="match status" value="1"/>
</dbReference>
<dbReference type="Gene3D" id="3.40.50.1820">
    <property type="entry name" value="alpha/beta hydrolase"/>
    <property type="match status" value="1"/>
</dbReference>
<dbReference type="Proteomes" id="UP000076744">
    <property type="component" value="Unassembled WGS sequence"/>
</dbReference>
<feature type="active site" evidence="11">
    <location>
        <position position="245"/>
    </location>
</feature>
<reference evidence="15 16" key="1">
    <citation type="journal article" date="2016" name="Genome Biol. Evol.">
        <title>Divergent and convergent evolution of fungal pathogenicity.</title>
        <authorList>
            <person name="Shang Y."/>
            <person name="Xiao G."/>
            <person name="Zheng P."/>
            <person name="Cen K."/>
            <person name="Zhan S."/>
            <person name="Wang C."/>
        </authorList>
    </citation>
    <scope>NUCLEOTIDE SEQUENCE [LARGE SCALE GENOMIC DNA]</scope>
    <source>
        <strain evidence="15 16">ARSEF 2679</strain>
    </source>
</reference>
<evidence type="ECO:0000256" key="4">
    <source>
        <dbReference type="ARBA" id="ARBA00022487"/>
    </source>
</evidence>
<evidence type="ECO:0000256" key="5">
    <source>
        <dbReference type="ARBA" id="ARBA00022525"/>
    </source>
</evidence>
<evidence type="ECO:0000256" key="2">
    <source>
        <dbReference type="ARBA" id="ARBA00007534"/>
    </source>
</evidence>
<evidence type="ECO:0000256" key="12">
    <source>
        <dbReference type="PIRSR" id="PIRSR611150-2"/>
    </source>
</evidence>
<feature type="region of interest" description="Disordered" evidence="13">
    <location>
        <begin position="51"/>
        <end position="80"/>
    </location>
</feature>
<keyword evidence="7" id="KW-0378">Hydrolase</keyword>
<evidence type="ECO:0000256" key="10">
    <source>
        <dbReference type="ARBA" id="ARBA00034045"/>
    </source>
</evidence>
<name>A0A168DZM0_CORFA</name>
<evidence type="ECO:0000256" key="7">
    <source>
        <dbReference type="ARBA" id="ARBA00022801"/>
    </source>
</evidence>
<evidence type="ECO:0000256" key="3">
    <source>
        <dbReference type="ARBA" id="ARBA00013095"/>
    </source>
</evidence>
<evidence type="ECO:0000256" key="8">
    <source>
        <dbReference type="ARBA" id="ARBA00023026"/>
    </source>
</evidence>
<evidence type="ECO:0000256" key="9">
    <source>
        <dbReference type="ARBA" id="ARBA00023157"/>
    </source>
</evidence>
<keyword evidence="4" id="KW-0719">Serine esterase</keyword>
<dbReference type="GeneID" id="30016386"/>
<comment type="catalytic activity">
    <reaction evidence="10">
        <text>cutin + H2O = cutin monomers.</text>
        <dbReference type="EC" id="3.1.1.74"/>
    </reaction>
</comment>
<evidence type="ECO:0000256" key="11">
    <source>
        <dbReference type="PIRSR" id="PIRSR611150-1"/>
    </source>
</evidence>
<keyword evidence="9 12" id="KW-1015">Disulfide bond</keyword>
<keyword evidence="8" id="KW-0843">Virulence</keyword>
<proteinExistence type="inferred from homology"/>
<dbReference type="GO" id="GO:0016052">
    <property type="term" value="P:carbohydrate catabolic process"/>
    <property type="evidence" value="ECO:0007669"/>
    <property type="project" value="TreeGrafter"/>
</dbReference>
<dbReference type="InterPro" id="IPR011150">
    <property type="entry name" value="Cutinase_monf"/>
</dbReference>
<comment type="similarity">
    <text evidence="2">Belongs to the cutinase family.</text>
</comment>
<dbReference type="SUPFAM" id="SSF53474">
    <property type="entry name" value="alpha/beta-Hydrolases"/>
    <property type="match status" value="1"/>
</dbReference>
<dbReference type="EC" id="3.1.1.74" evidence="3"/>
<dbReference type="RefSeq" id="XP_018708151.1">
    <property type="nucleotide sequence ID" value="XM_018843701.1"/>
</dbReference>
<keyword evidence="6 14" id="KW-0732">Signal</keyword>
<keyword evidence="5" id="KW-0964">Secreted</keyword>
<dbReference type="OrthoDB" id="3225429at2759"/>
<evidence type="ECO:0000256" key="1">
    <source>
        <dbReference type="ARBA" id="ARBA00004613"/>
    </source>
</evidence>
<feature type="active site" description="Nucleophile" evidence="11">
    <location>
        <position position="190"/>
    </location>
</feature>
<accession>A0A168DZM0</accession>
<feature type="active site" description="Proton donor/acceptor" evidence="11">
    <location>
        <position position="259"/>
    </location>
</feature>
<dbReference type="AlphaFoldDB" id="A0A168DZM0"/>
<feature type="disulfide bond" evidence="12">
    <location>
        <begin position="241"/>
        <end position="248"/>
    </location>
</feature>
<dbReference type="SMART" id="SM01110">
    <property type="entry name" value="Cutinase"/>
    <property type="match status" value="1"/>
</dbReference>
<dbReference type="PANTHER" id="PTHR48250:SF3">
    <property type="entry name" value="CUTINASE 1-RELATED"/>
    <property type="match status" value="1"/>
</dbReference>
<dbReference type="InterPro" id="IPR000675">
    <property type="entry name" value="Cutinase/axe"/>
</dbReference>
<keyword evidence="16" id="KW-1185">Reference proteome</keyword>
<evidence type="ECO:0000313" key="16">
    <source>
        <dbReference type="Proteomes" id="UP000076744"/>
    </source>
</evidence>
<dbReference type="GO" id="GO:0050525">
    <property type="term" value="F:cutinase activity"/>
    <property type="evidence" value="ECO:0007669"/>
    <property type="project" value="UniProtKB-EC"/>
</dbReference>
<organism evidence="15 16">
    <name type="scientific">Cordyceps fumosorosea (strain ARSEF 2679)</name>
    <name type="common">Isaria fumosorosea</name>
    <dbReference type="NCBI Taxonomy" id="1081104"/>
    <lineage>
        <taxon>Eukaryota</taxon>
        <taxon>Fungi</taxon>
        <taxon>Dikarya</taxon>
        <taxon>Ascomycota</taxon>
        <taxon>Pezizomycotina</taxon>
        <taxon>Sordariomycetes</taxon>
        <taxon>Hypocreomycetidae</taxon>
        <taxon>Hypocreales</taxon>
        <taxon>Cordycipitaceae</taxon>
        <taxon>Cordyceps</taxon>
    </lineage>
</organism>
<dbReference type="PRINTS" id="PR00129">
    <property type="entry name" value="CUTINASE"/>
</dbReference>
<dbReference type="EMBL" id="AZHB01000001">
    <property type="protein sequence ID" value="OAA73193.1"/>
    <property type="molecule type" value="Genomic_DNA"/>
</dbReference>
<comment type="caution">
    <text evidence="15">The sequence shown here is derived from an EMBL/GenBank/DDBJ whole genome shotgun (WGS) entry which is preliminary data.</text>
</comment>
<feature type="signal peptide" evidence="14">
    <location>
        <begin position="1"/>
        <end position="19"/>
    </location>
</feature>
<evidence type="ECO:0000256" key="13">
    <source>
        <dbReference type="SAM" id="MobiDB-lite"/>
    </source>
</evidence>
<dbReference type="GO" id="GO:0005576">
    <property type="term" value="C:extracellular region"/>
    <property type="evidence" value="ECO:0007669"/>
    <property type="project" value="UniProtKB-SubCell"/>
</dbReference>
<dbReference type="STRING" id="1081104.A0A168DZM0"/>
<feature type="chain" id="PRO_5007896437" description="cutinase" evidence="14">
    <location>
        <begin position="20"/>
        <end position="300"/>
    </location>
</feature>
<evidence type="ECO:0000313" key="15">
    <source>
        <dbReference type="EMBL" id="OAA73193.1"/>
    </source>
</evidence>
<comment type="subcellular location">
    <subcellularLocation>
        <location evidence="1">Secreted</location>
    </subcellularLocation>
</comment>
<evidence type="ECO:0000256" key="14">
    <source>
        <dbReference type="SAM" id="SignalP"/>
    </source>
</evidence>
<feature type="disulfide bond" evidence="12">
    <location>
        <begin position="102"/>
        <end position="179"/>
    </location>
</feature>
<dbReference type="Pfam" id="PF01083">
    <property type="entry name" value="Cutinase"/>
    <property type="match status" value="1"/>
</dbReference>
<dbReference type="InterPro" id="IPR029058">
    <property type="entry name" value="AB_hydrolase_fold"/>
</dbReference>